<keyword evidence="1" id="KW-0732">Signal</keyword>
<feature type="chain" id="PRO_5001680975" evidence="1">
    <location>
        <begin position="21"/>
        <end position="217"/>
    </location>
</feature>
<sequence>MKFKTIISLIAMFLCNTFFASSAIVSEGSFQDGSNKALKEFEYRQTVEFTKNMNTKEKLGINTSSNETPGNTISISSDVINQTTEDTIIITTDKEDYYLIEDPLRTVYVNNDKVTFSRNPVIAKDYTFVPYKLTFLIFGLNAEWDKENNKIIAIKDEQRLEIEIGSNIAYYNNKEIEMEVPAQVMDSEVIVPIEWISKLFNKTVDKEIGTNSVYITL</sequence>
<dbReference type="AlphaFoldDB" id="A0A072NP48"/>
<feature type="signal peptide" evidence="1">
    <location>
        <begin position="1"/>
        <end position="20"/>
    </location>
</feature>
<dbReference type="InterPro" id="IPR012854">
    <property type="entry name" value="Cu_amine_oxidase-like_N"/>
</dbReference>
<dbReference type="Pfam" id="PF07833">
    <property type="entry name" value="Cu_amine_oxidN1"/>
    <property type="match status" value="1"/>
</dbReference>
<dbReference type="InterPro" id="IPR036582">
    <property type="entry name" value="Mao_N_sf"/>
</dbReference>
<gene>
    <name evidence="3" type="ORF">M670_01413</name>
</gene>
<proteinExistence type="predicted"/>
<dbReference type="SUPFAM" id="SSF55383">
    <property type="entry name" value="Copper amine oxidase, domain N"/>
    <property type="match status" value="1"/>
</dbReference>
<dbReference type="EMBL" id="JJRY01000004">
    <property type="protein sequence ID" value="KEF39027.1"/>
    <property type="molecule type" value="Genomic_DNA"/>
</dbReference>
<dbReference type="Proteomes" id="UP000027936">
    <property type="component" value="Unassembled WGS sequence"/>
</dbReference>
<evidence type="ECO:0000313" key="4">
    <source>
        <dbReference type="Proteomes" id="UP000027936"/>
    </source>
</evidence>
<accession>A0A072NP48</accession>
<dbReference type="RefSeq" id="WP_035194454.1">
    <property type="nucleotide sequence ID" value="NZ_JJRY01000004.1"/>
</dbReference>
<protein>
    <submittedName>
        <fullName evidence="3">Copper amine oxidase family protein</fullName>
    </submittedName>
</protein>
<evidence type="ECO:0000313" key="3">
    <source>
        <dbReference type="EMBL" id="KEF39027.1"/>
    </source>
</evidence>
<dbReference type="PATRIC" id="fig|1348973.3.peg.1379"/>
<organism evidence="3 4">
    <name type="scientific">Schinkia azotoformans MEV2011</name>
    <dbReference type="NCBI Taxonomy" id="1348973"/>
    <lineage>
        <taxon>Bacteria</taxon>
        <taxon>Bacillati</taxon>
        <taxon>Bacillota</taxon>
        <taxon>Bacilli</taxon>
        <taxon>Bacillales</taxon>
        <taxon>Bacillaceae</taxon>
        <taxon>Calidifontibacillus/Schinkia group</taxon>
        <taxon>Schinkia</taxon>
    </lineage>
</organism>
<feature type="domain" description="Copper amine oxidase-like N-terminal" evidence="2">
    <location>
        <begin position="108"/>
        <end position="215"/>
    </location>
</feature>
<evidence type="ECO:0000259" key="2">
    <source>
        <dbReference type="Pfam" id="PF07833"/>
    </source>
</evidence>
<evidence type="ECO:0000256" key="1">
    <source>
        <dbReference type="SAM" id="SignalP"/>
    </source>
</evidence>
<name>A0A072NP48_SCHAZ</name>
<dbReference type="Gene3D" id="3.30.457.10">
    <property type="entry name" value="Copper amine oxidase-like, N-terminal domain"/>
    <property type="match status" value="1"/>
</dbReference>
<reference evidence="3 4" key="1">
    <citation type="submission" date="2014-04" db="EMBL/GenBank/DDBJ databases">
        <title>Draft genome sequence of Bacillus azotoformans MEV2011, a (co-) denitrifying strain unable to grow in the presence of oxygen.</title>
        <authorList>
            <person name="Nielsen M."/>
            <person name="Schreiber L."/>
            <person name="Finster K."/>
            <person name="Schramm A."/>
        </authorList>
    </citation>
    <scope>NUCLEOTIDE SEQUENCE [LARGE SCALE GENOMIC DNA]</scope>
    <source>
        <strain evidence="3 4">MEV2011</strain>
    </source>
</reference>
<comment type="caution">
    <text evidence="3">The sequence shown here is derived from an EMBL/GenBank/DDBJ whole genome shotgun (WGS) entry which is preliminary data.</text>
</comment>